<dbReference type="HOGENOM" id="CLU_009180_3_0_1"/>
<feature type="transmembrane region" description="Helical" evidence="1">
    <location>
        <begin position="318"/>
        <end position="340"/>
    </location>
</feature>
<reference evidence="4" key="3">
    <citation type="submission" date="2018-08" db="UniProtKB">
        <authorList>
            <consortium name="EnsemblPlants"/>
        </authorList>
    </citation>
    <scope>IDENTIFICATION</scope>
    <source>
        <strain evidence="4">cv. Bd21</strain>
    </source>
</reference>
<evidence type="ECO:0000313" key="3">
    <source>
        <dbReference type="EMBL" id="KQK05609.1"/>
    </source>
</evidence>
<protein>
    <recommendedName>
        <fullName evidence="2">DUF4220 domain-containing protein</fullName>
    </recommendedName>
</protein>
<gene>
    <name evidence="4" type="primary">LOC100822318</name>
    <name evidence="3" type="ORF">BRADI_2g21170v3</name>
</gene>
<feature type="transmembrane region" description="Helical" evidence="1">
    <location>
        <begin position="47"/>
        <end position="68"/>
    </location>
</feature>
<dbReference type="EnsemblPlants" id="KQK05609">
    <property type="protein sequence ID" value="KQK05609"/>
    <property type="gene ID" value="BRADI_2g21170v3"/>
</dbReference>
<accession>I1HI35</accession>
<feature type="transmembrane region" description="Helical" evidence="1">
    <location>
        <begin position="16"/>
        <end position="35"/>
    </location>
</feature>
<evidence type="ECO:0000313" key="4">
    <source>
        <dbReference type="EnsemblPlants" id="KQK05609"/>
    </source>
</evidence>
<evidence type="ECO:0000313" key="5">
    <source>
        <dbReference type="Proteomes" id="UP000008810"/>
    </source>
</evidence>
<feature type="domain" description="DUF4220" evidence="2">
    <location>
        <begin position="50"/>
        <end position="383"/>
    </location>
</feature>
<dbReference type="eggNOG" id="ENOG502QQBP">
    <property type="taxonomic scope" value="Eukaryota"/>
</dbReference>
<feature type="transmembrane region" description="Helical" evidence="1">
    <location>
        <begin position="152"/>
        <end position="168"/>
    </location>
</feature>
<name>I1HI35_BRADI</name>
<keyword evidence="1" id="KW-1133">Transmembrane helix</keyword>
<dbReference type="Gramene" id="KQK05609">
    <property type="protein sequence ID" value="KQK05609"/>
    <property type="gene ID" value="BRADI_2g21170v3"/>
</dbReference>
<dbReference type="EMBL" id="CM000881">
    <property type="protein sequence ID" value="KQK05609.1"/>
    <property type="molecule type" value="Genomic_DNA"/>
</dbReference>
<reference evidence="3 4" key="1">
    <citation type="journal article" date="2010" name="Nature">
        <title>Genome sequencing and analysis of the model grass Brachypodium distachyon.</title>
        <authorList>
            <consortium name="International Brachypodium Initiative"/>
        </authorList>
    </citation>
    <scope>NUCLEOTIDE SEQUENCE [LARGE SCALE GENOMIC DNA]</scope>
    <source>
        <strain evidence="3">Bd21</strain>
        <strain evidence="4">cv. Bd21</strain>
    </source>
</reference>
<evidence type="ECO:0000259" key="2">
    <source>
        <dbReference type="Pfam" id="PF13968"/>
    </source>
</evidence>
<proteinExistence type="predicted"/>
<dbReference type="InterPro" id="IPR025315">
    <property type="entry name" value="DUF4220"/>
</dbReference>
<dbReference type="Pfam" id="PF04578">
    <property type="entry name" value="DUF594"/>
    <property type="match status" value="1"/>
</dbReference>
<dbReference type="RefSeq" id="XP_024315583.1">
    <property type="nucleotide sequence ID" value="XM_024459815.1"/>
</dbReference>
<dbReference type="PANTHER" id="PTHR31325">
    <property type="entry name" value="OS01G0798800 PROTEIN-RELATED"/>
    <property type="match status" value="1"/>
</dbReference>
<dbReference type="Pfam" id="PF13968">
    <property type="entry name" value="DUF4220"/>
    <property type="match status" value="1"/>
</dbReference>
<feature type="transmembrane region" description="Helical" evidence="1">
    <location>
        <begin position="286"/>
        <end position="306"/>
    </location>
</feature>
<dbReference type="Proteomes" id="UP000008810">
    <property type="component" value="Chromosome 2"/>
</dbReference>
<sequence>MGFSPPVPQQDSNWEIRLAVLISLLLQVLLIFVAPVRRRSSSSVPRFIVWSCYLLADWVADLALGLLLNNLGNIGGGSSTAVGETSVESGTTSPIIFAFWAPFLLLHLGGPDTITSYSLADNELWIRHLVGLLFELTAAAIIFFCALRGNPMILATVLMFVVGIVKYGERTYSLYFASVEPDPGPEYANRRIDIFGGPQGTRRRHGSFEDLDKMSVEAQGYEFFRIFRFLYVNLILSFVSERRISHAFFLSRADSREAFEVVEAELHFLYDVKYTKAPVIHTRTGYALRFLCSCCLAASLLLFVRIDKRGVILPVDVGITYALLVGAVLLDAAALAMLVASNWTMVFLEGSGRFAWLVGAARRLWRPRRRWSETITQMNLISYSLGRPEKGRGFLSPRLLRRVVNAADLLRVRVIIEDFIFVKREPLSCSSNGGQKYIFDFVFRRLKEMASKFGSVEEIRKACELRGTGIIDRKLGEQGSMIIRNSVSRDFDESVLLWHVATHLCLAEDRAAVITHSSTTTARERLVDRKRISRCLSEYMLYLLIKQSDMLSAVAGIGLIRYRDTCSEARLFFESIDVSRWHFLGDEEACRILLSSVNQATEDVEKPSTGVKDKEEDTDESRSVLLDALMLAAELNKLDEETRWQVVAGVWGEMLTFVACRGRGNTHVQQLSHGGELVTMVSFLMNHLGLGNMF</sequence>
<dbReference type="AlphaFoldDB" id="I1HI35"/>
<evidence type="ECO:0000256" key="1">
    <source>
        <dbReference type="SAM" id="Phobius"/>
    </source>
</evidence>
<dbReference type="GeneID" id="100822318"/>
<keyword evidence="1" id="KW-0472">Membrane</keyword>
<dbReference type="OMA" id="WILKEYY"/>
<dbReference type="InterPro" id="IPR007658">
    <property type="entry name" value="DUF594"/>
</dbReference>
<dbReference type="STRING" id="15368.I1HI35"/>
<keyword evidence="5" id="KW-1185">Reference proteome</keyword>
<dbReference type="OrthoDB" id="741798at2759"/>
<feature type="transmembrane region" description="Helical" evidence="1">
    <location>
        <begin position="125"/>
        <end position="145"/>
    </location>
</feature>
<reference evidence="3" key="2">
    <citation type="submission" date="2017-06" db="EMBL/GenBank/DDBJ databases">
        <title>WGS assembly of Brachypodium distachyon.</title>
        <authorList>
            <consortium name="The International Brachypodium Initiative"/>
            <person name="Lucas S."/>
            <person name="Harmon-Smith M."/>
            <person name="Lail K."/>
            <person name="Tice H."/>
            <person name="Grimwood J."/>
            <person name="Bruce D."/>
            <person name="Barry K."/>
            <person name="Shu S."/>
            <person name="Lindquist E."/>
            <person name="Wang M."/>
            <person name="Pitluck S."/>
            <person name="Vogel J.P."/>
            <person name="Garvin D.F."/>
            <person name="Mockler T.C."/>
            <person name="Schmutz J."/>
            <person name="Rokhsar D."/>
            <person name="Bevan M.W."/>
        </authorList>
    </citation>
    <scope>NUCLEOTIDE SEQUENCE</scope>
    <source>
        <strain evidence="3">Bd21</strain>
    </source>
</reference>
<organism evidence="3">
    <name type="scientific">Brachypodium distachyon</name>
    <name type="common">Purple false brome</name>
    <name type="synonym">Trachynia distachya</name>
    <dbReference type="NCBI Taxonomy" id="15368"/>
    <lineage>
        <taxon>Eukaryota</taxon>
        <taxon>Viridiplantae</taxon>
        <taxon>Streptophyta</taxon>
        <taxon>Embryophyta</taxon>
        <taxon>Tracheophyta</taxon>
        <taxon>Spermatophyta</taxon>
        <taxon>Magnoliopsida</taxon>
        <taxon>Liliopsida</taxon>
        <taxon>Poales</taxon>
        <taxon>Poaceae</taxon>
        <taxon>BOP clade</taxon>
        <taxon>Pooideae</taxon>
        <taxon>Stipodae</taxon>
        <taxon>Brachypodieae</taxon>
        <taxon>Brachypodium</taxon>
    </lineage>
</organism>
<keyword evidence="1" id="KW-0812">Transmembrane</keyword>